<dbReference type="AlphaFoldDB" id="A0A6P8D1N7"/>
<dbReference type="Pfam" id="PF06404">
    <property type="entry name" value="PSK"/>
    <property type="match status" value="1"/>
</dbReference>
<dbReference type="GO" id="GO:0030154">
    <property type="term" value="P:cell differentiation"/>
    <property type="evidence" value="ECO:0007669"/>
    <property type="project" value="UniProtKB-UniRule"/>
</dbReference>
<evidence type="ECO:0000256" key="2">
    <source>
        <dbReference type="ARBA" id="ARBA00010781"/>
    </source>
</evidence>
<evidence type="ECO:0000256" key="8">
    <source>
        <dbReference type="ARBA" id="ARBA00023030"/>
    </source>
</evidence>
<dbReference type="PANTHER" id="PTHR33285:SF22">
    <property type="entry name" value="PHYTOSULFOKINES 6-RELATED"/>
    <property type="match status" value="1"/>
</dbReference>
<keyword evidence="3 9" id="KW-0217">Developmental protein</keyword>
<evidence type="ECO:0000313" key="10">
    <source>
        <dbReference type="Proteomes" id="UP000515151"/>
    </source>
</evidence>
<evidence type="ECO:0000313" key="11">
    <source>
        <dbReference type="RefSeq" id="XP_031387546.1"/>
    </source>
</evidence>
<comment type="subcellular location">
    <subcellularLocation>
        <location evidence="1 9">Secreted</location>
    </subcellularLocation>
</comment>
<dbReference type="GeneID" id="116200785"/>
<feature type="signal peptide" evidence="9">
    <location>
        <begin position="1"/>
        <end position="31"/>
    </location>
</feature>
<evidence type="ECO:0000256" key="6">
    <source>
        <dbReference type="ARBA" id="ARBA00022729"/>
    </source>
</evidence>
<reference evidence="11" key="2">
    <citation type="submission" date="2025-08" db="UniProtKB">
        <authorList>
            <consortium name="RefSeq"/>
        </authorList>
    </citation>
    <scope>IDENTIFICATION</scope>
    <source>
        <tissue evidence="11">Leaf</tissue>
    </source>
</reference>
<keyword evidence="4 9" id="KW-0964">Secreted</keyword>
<dbReference type="GO" id="GO:0008283">
    <property type="term" value="P:cell population proliferation"/>
    <property type="evidence" value="ECO:0007669"/>
    <property type="project" value="UniProtKB-UniRule"/>
</dbReference>
<comment type="function">
    <text evidence="9">Promotes plant cell differentiation, organogenesis and somatic embryogenesis as well as cell proliferation.</text>
</comment>
<dbReference type="OrthoDB" id="1914102at2759"/>
<dbReference type="GO" id="GO:0008083">
    <property type="term" value="F:growth factor activity"/>
    <property type="evidence" value="ECO:0007669"/>
    <property type="project" value="UniProtKB-UniRule"/>
</dbReference>
<feature type="chain" id="PRO_5031589748" description="Phytosulfokine" evidence="9">
    <location>
        <begin position="32"/>
        <end position="100"/>
    </location>
</feature>
<gene>
    <name evidence="11" type="primary">LOC116200785</name>
</gene>
<dbReference type="InterPro" id="IPR009438">
    <property type="entry name" value="Phytosulfokine"/>
</dbReference>
<comment type="similarity">
    <text evidence="2 9">Belongs to the phytosulfokine family.</text>
</comment>
<dbReference type="Proteomes" id="UP000515151">
    <property type="component" value="Chromosome 3"/>
</dbReference>
<evidence type="ECO:0000256" key="4">
    <source>
        <dbReference type="ARBA" id="ARBA00022525"/>
    </source>
</evidence>
<protein>
    <recommendedName>
        <fullName evidence="9">Phytosulfokine</fullName>
    </recommendedName>
    <component>
        <recommendedName>
            <fullName evidence="9">Phytosulfokine-alpha</fullName>
            <shortName evidence="9">PSK-alpha</shortName>
            <shortName evidence="9">Phytosulfokine-a</shortName>
        </recommendedName>
    </component>
    <component>
        <recommendedName>
            <fullName evidence="9">Phytosulfokine-beta</fullName>
            <shortName evidence="9">PSK-beta</shortName>
            <shortName evidence="9">Phytosulfokine-b</shortName>
        </recommendedName>
    </component>
</protein>
<name>A0A6P8D1N7_PUNGR</name>
<dbReference type="RefSeq" id="XP_031387546.1">
    <property type="nucleotide sequence ID" value="XM_031531686.1"/>
</dbReference>
<evidence type="ECO:0000256" key="9">
    <source>
        <dbReference type="RuleBase" id="RU368031"/>
    </source>
</evidence>
<comment type="PTM">
    <text evidence="9">PSK-alpha is produced by endopeptidase digestion. PSK-beta is produced from PSK-alpha by exopeptidase digestion.</text>
</comment>
<dbReference type="PANTHER" id="PTHR33285">
    <property type="entry name" value="PHYTOSULFOKINES 3"/>
    <property type="match status" value="1"/>
</dbReference>
<evidence type="ECO:0000256" key="1">
    <source>
        <dbReference type="ARBA" id="ARBA00004613"/>
    </source>
</evidence>
<keyword evidence="6 9" id="KW-0732">Signal</keyword>
<proteinExistence type="inferred from homology"/>
<dbReference type="GO" id="GO:0005576">
    <property type="term" value="C:extracellular region"/>
    <property type="evidence" value="ECO:0007669"/>
    <property type="project" value="UniProtKB-SubCell"/>
</dbReference>
<reference evidence="10" key="1">
    <citation type="journal article" date="2020" name="Plant Biotechnol. J.">
        <title>The pomegranate (Punica granatum L.) draft genome dissects genetic divergence between soft- and hard-seeded cultivars.</title>
        <authorList>
            <person name="Luo X."/>
            <person name="Li H."/>
            <person name="Wu Z."/>
            <person name="Yao W."/>
            <person name="Zhao P."/>
            <person name="Cao D."/>
            <person name="Yu H."/>
            <person name="Li K."/>
            <person name="Poudel K."/>
            <person name="Zhao D."/>
            <person name="Zhang F."/>
            <person name="Xia X."/>
            <person name="Chen L."/>
            <person name="Wang Q."/>
            <person name="Jing D."/>
            <person name="Cao S."/>
        </authorList>
    </citation>
    <scope>NUCLEOTIDE SEQUENCE [LARGE SCALE GENOMIC DNA]</scope>
    <source>
        <strain evidence="10">cv. Tunisia</strain>
    </source>
</reference>
<keyword evidence="7 9" id="KW-0221">Differentiation</keyword>
<sequence>MIYIMKKGFHSSALLLLFLFLLLSSSTLSIARNIAASKEVDQFANGESQIKETEYPSDFATLLGEELCKGSGSGDEEECLIRRIISEAHLDYIYTQRHKP</sequence>
<keyword evidence="5 9" id="KW-0765">Sulfation</keyword>
<keyword evidence="10" id="KW-1185">Reference proteome</keyword>
<evidence type="ECO:0000256" key="3">
    <source>
        <dbReference type="ARBA" id="ARBA00022473"/>
    </source>
</evidence>
<accession>A0A6P8D1N7</accession>
<keyword evidence="8 9" id="KW-0339">Growth factor</keyword>
<comment type="PTM">
    <text evidence="9">Sulfation is important for activity and for the binding to a putative membrane receptor.</text>
</comment>
<evidence type="ECO:0000256" key="5">
    <source>
        <dbReference type="ARBA" id="ARBA00022641"/>
    </source>
</evidence>
<evidence type="ECO:0000256" key="7">
    <source>
        <dbReference type="ARBA" id="ARBA00022782"/>
    </source>
</evidence>
<organism evidence="10 11">
    <name type="scientific">Punica granatum</name>
    <name type="common">Pomegranate</name>
    <dbReference type="NCBI Taxonomy" id="22663"/>
    <lineage>
        <taxon>Eukaryota</taxon>
        <taxon>Viridiplantae</taxon>
        <taxon>Streptophyta</taxon>
        <taxon>Embryophyta</taxon>
        <taxon>Tracheophyta</taxon>
        <taxon>Spermatophyta</taxon>
        <taxon>Magnoliopsida</taxon>
        <taxon>eudicotyledons</taxon>
        <taxon>Gunneridae</taxon>
        <taxon>Pentapetalae</taxon>
        <taxon>rosids</taxon>
        <taxon>malvids</taxon>
        <taxon>Myrtales</taxon>
        <taxon>Lythraceae</taxon>
        <taxon>Punica</taxon>
    </lineage>
</organism>